<evidence type="ECO:0000313" key="2">
    <source>
        <dbReference type="Proteomes" id="UP001234297"/>
    </source>
</evidence>
<organism evidence="1 2">
    <name type="scientific">Persea americana</name>
    <name type="common">Avocado</name>
    <dbReference type="NCBI Taxonomy" id="3435"/>
    <lineage>
        <taxon>Eukaryota</taxon>
        <taxon>Viridiplantae</taxon>
        <taxon>Streptophyta</taxon>
        <taxon>Embryophyta</taxon>
        <taxon>Tracheophyta</taxon>
        <taxon>Spermatophyta</taxon>
        <taxon>Magnoliopsida</taxon>
        <taxon>Magnoliidae</taxon>
        <taxon>Laurales</taxon>
        <taxon>Lauraceae</taxon>
        <taxon>Persea</taxon>
    </lineage>
</organism>
<accession>A0ACC2LFE7</accession>
<reference evidence="1 2" key="1">
    <citation type="journal article" date="2022" name="Hortic Res">
        <title>A haplotype resolved chromosomal level avocado genome allows analysis of novel avocado genes.</title>
        <authorList>
            <person name="Nath O."/>
            <person name="Fletcher S.J."/>
            <person name="Hayward A."/>
            <person name="Shaw L.M."/>
            <person name="Masouleh A.K."/>
            <person name="Furtado A."/>
            <person name="Henry R.J."/>
            <person name="Mitter N."/>
        </authorList>
    </citation>
    <scope>NUCLEOTIDE SEQUENCE [LARGE SCALE GENOMIC DNA]</scope>
    <source>
        <strain evidence="2">cv. Hass</strain>
    </source>
</reference>
<dbReference type="Proteomes" id="UP001234297">
    <property type="component" value="Chromosome 8"/>
</dbReference>
<gene>
    <name evidence="1" type="ORF">MRB53_025321</name>
</gene>
<protein>
    <submittedName>
        <fullName evidence="1">Uncharacterized protein</fullName>
    </submittedName>
</protein>
<proteinExistence type="predicted"/>
<dbReference type="EMBL" id="CM056816">
    <property type="protein sequence ID" value="KAJ8631985.1"/>
    <property type="molecule type" value="Genomic_DNA"/>
</dbReference>
<sequence length="1154" mass="131038">MDGTHYDLKRIRIPKCGILLGPMHSNLELLLSSIVDSLTTSVFSMVDWLTTLDLHQQHPVEVFVAPSLNNCSDMNPEFRMYQQQDAHECLSGLLNRLRSLAEPDFVEQIFGGLLRSRLQCTHCLHVSETFDPILDLSLAIEGPCTTLSNALELFTQIEQIEGSTPCEKCKEKVSREKELKIEQAPEVLVLHLKRFNNDGNKIIDIVNYPFELDLKPFLSNPNGDDNVKEVRLYDSRYQDAYILFYKRIGTPWFTSLKESCTSYTTVKAKKPETVEQDFTVNVSNAQYSPSLPDHYSNTPVAAGLFNLGNTGFFNAVLQCLTHTAPFVEGVKTCDHICPSNINHLFKKNQQQDAHEFLLCMLNEVQQSTRTNFVEQIFGGKSRSRLQCTHCHHVSDTYESMLDLSLAIEGVLNLSDALELFTRLEKIVESPPCEKCKEKVPREKELKIEQAPGVLVLHLMRFNNNVEKIIDFVNYSSELDLKPFLSNPNGEDNGETKYDLYAVLVHDGNSSSSGHYFCYVHPSPDSWYNLDDAKVTPVAKYEVLRRAAYILFYKRIGTPWFTSLTESSTTVKAKKLKIRKRESVEQDFTVNVSNAQYSPSVPDHYSNTPVAAGLFNLGNTCFFNAVLQCLAHTAPFVEGVKTCNHICSSRDFCFLCLLKGFMEDALNLSGDSFSPWQLVDNLSDINHLFKPNQQQDAHEFLRCMLDKVQQSSEPNFVEQIFGGQSRSRLQCTHCHHVSDTSESMLDLSLAIKGVIYLSDALELFTRLEQIEGSTLCEKCKEEVPREKGLKIEQAPEVLVLHLMRFNNNAEKIIDFVYYPFELDLNPFLSNPNGDGNGETKYDLYSVLVHDGNSSSSGHYFCYVRPSPDSWYNLDDAKVTPVSKYKVLVQDAYILFYKRKGTPWFTSLKVSSTTVKAKKLKIKTMEPVEYNFTRNVSNMQYSRTFPDDDSNIPVVQKSMEPNLVKQIFGGQSRSRLQCTHCHHVSDTSESILDLSLAIKGVLSLSDALELFTRLEQLEGSTPCEKCKEEVPREIGLKIEQAPQVLVLHLMRFNNNVEKIIDFLNYPSELNLKPFLSNPNSDDHGETEYDLYAVLVHHGSSSSSGHYVCYVRPSPDSWYNLDDAKVTPVTKDVALTQVAYILFYKRKGTLWFSSLEF</sequence>
<keyword evidence="2" id="KW-1185">Reference proteome</keyword>
<comment type="caution">
    <text evidence="1">The sequence shown here is derived from an EMBL/GenBank/DDBJ whole genome shotgun (WGS) entry which is preliminary data.</text>
</comment>
<evidence type="ECO:0000313" key="1">
    <source>
        <dbReference type="EMBL" id="KAJ8631985.1"/>
    </source>
</evidence>
<name>A0ACC2LFE7_PERAE</name>